<keyword evidence="1" id="KW-1133">Transmembrane helix</keyword>
<feature type="transmembrane region" description="Helical" evidence="1">
    <location>
        <begin position="313"/>
        <end position="331"/>
    </location>
</feature>
<keyword evidence="1" id="KW-0812">Transmembrane</keyword>
<evidence type="ECO:0000313" key="4">
    <source>
        <dbReference type="EMBL" id="MBK3518091.1"/>
    </source>
</evidence>
<feature type="domain" description="Lnb N-terminal periplasmic" evidence="2">
    <location>
        <begin position="25"/>
        <end position="173"/>
    </location>
</feature>
<feature type="transmembrane region" description="Helical" evidence="1">
    <location>
        <begin position="283"/>
        <end position="301"/>
    </location>
</feature>
<protein>
    <submittedName>
        <fullName evidence="4">DUF4105 domain-containing protein</fullName>
    </submittedName>
</protein>
<dbReference type="EMBL" id="JAENRR010000027">
    <property type="protein sequence ID" value="MBK3518091.1"/>
    <property type="molecule type" value="Genomic_DNA"/>
</dbReference>
<comment type="caution">
    <text evidence="4">The sequence shown here is derived from an EMBL/GenBank/DDBJ whole genome shotgun (WGS) entry which is preliminary data.</text>
</comment>
<keyword evidence="5" id="KW-1185">Reference proteome</keyword>
<feature type="transmembrane region" description="Helical" evidence="1">
    <location>
        <begin position="338"/>
        <end position="357"/>
    </location>
</feature>
<sequence>MRYYIAVLLFAIVPFVMNGQTKLSEEAEISLLTCEAGDELYSLFGHSAIRVNDPISGFDWVFNYGTFDFDTPNFYLKFANGNLNYMLSMGHYRTFIRNYHYEKRGVWEQKINLTPLQKQKLYSALLTNLQPENRLYRYDFLFDNCATRIRDIFEDSIDDELVYDTKSVDTYTYREMLHIYDEDKPWIADGLDLILGMKTDYDANQHNQMFLPDYLMKHLSGATKSSNSEALLGDVKTVLSFDKPADDNSITPSQFFWLLFVLSALVAYVEIKRKRPLLILNRLFFLLTGVVGCLIFFLWFLSRHSVTGENFNMLWAIPFNVFVAFFASWFYRSKPFQYYLLFLIIGATIPLLFFWLIPQYLPAMVYPLCLLLISRYATWYYLLTRR</sequence>
<gene>
    <name evidence="4" type="ORF">JIV24_12170</name>
</gene>
<dbReference type="InterPro" id="IPR025178">
    <property type="entry name" value="Lnb_N"/>
</dbReference>
<evidence type="ECO:0000313" key="5">
    <source>
        <dbReference type="Proteomes" id="UP000605676"/>
    </source>
</evidence>
<feature type="domain" description="Lnb-like transmembrane" evidence="3">
    <location>
        <begin position="247"/>
        <end position="385"/>
    </location>
</feature>
<dbReference type="Proteomes" id="UP000605676">
    <property type="component" value="Unassembled WGS sequence"/>
</dbReference>
<keyword evidence="1" id="KW-0472">Membrane</keyword>
<dbReference type="Pfam" id="PF25221">
    <property type="entry name" value="5TMH_Lnb"/>
    <property type="match status" value="1"/>
</dbReference>
<dbReference type="InterPro" id="IPR057436">
    <property type="entry name" value="5TMH_Lnb"/>
</dbReference>
<evidence type="ECO:0000259" key="2">
    <source>
        <dbReference type="Pfam" id="PF13387"/>
    </source>
</evidence>
<dbReference type="Pfam" id="PF13387">
    <property type="entry name" value="Lnb_N"/>
    <property type="match status" value="1"/>
</dbReference>
<proteinExistence type="predicted"/>
<dbReference type="RefSeq" id="WP_200465319.1">
    <property type="nucleotide sequence ID" value="NZ_JAENRR010000027.1"/>
</dbReference>
<evidence type="ECO:0000256" key="1">
    <source>
        <dbReference type="SAM" id="Phobius"/>
    </source>
</evidence>
<reference evidence="4 5" key="1">
    <citation type="submission" date="2021-01" db="EMBL/GenBank/DDBJ databases">
        <title>Carboxyliciviraga sp.nov., isolated from coastal sediments.</title>
        <authorList>
            <person name="Lu D."/>
            <person name="Zhang T."/>
        </authorList>
    </citation>
    <scope>NUCLEOTIDE SEQUENCE [LARGE SCALE GENOMIC DNA]</scope>
    <source>
        <strain evidence="4 5">N1Y132</strain>
    </source>
</reference>
<evidence type="ECO:0000259" key="3">
    <source>
        <dbReference type="Pfam" id="PF25221"/>
    </source>
</evidence>
<feature type="transmembrane region" description="Helical" evidence="1">
    <location>
        <begin position="255"/>
        <end position="271"/>
    </location>
</feature>
<organism evidence="4 5">
    <name type="scientific">Carboxylicivirga marina</name>
    <dbReference type="NCBI Taxonomy" id="2800988"/>
    <lineage>
        <taxon>Bacteria</taxon>
        <taxon>Pseudomonadati</taxon>
        <taxon>Bacteroidota</taxon>
        <taxon>Bacteroidia</taxon>
        <taxon>Marinilabiliales</taxon>
        <taxon>Marinilabiliaceae</taxon>
        <taxon>Carboxylicivirga</taxon>
    </lineage>
</organism>
<name>A0ABS1HK94_9BACT</name>
<accession>A0ABS1HK94</accession>
<feature type="transmembrane region" description="Helical" evidence="1">
    <location>
        <begin position="363"/>
        <end position="383"/>
    </location>
</feature>